<organism evidence="3 4">
    <name type="scientific">Daphnia galeata</name>
    <dbReference type="NCBI Taxonomy" id="27404"/>
    <lineage>
        <taxon>Eukaryota</taxon>
        <taxon>Metazoa</taxon>
        <taxon>Ecdysozoa</taxon>
        <taxon>Arthropoda</taxon>
        <taxon>Crustacea</taxon>
        <taxon>Branchiopoda</taxon>
        <taxon>Diplostraca</taxon>
        <taxon>Cladocera</taxon>
        <taxon>Anomopoda</taxon>
        <taxon>Daphniidae</taxon>
        <taxon>Daphnia</taxon>
    </lineage>
</organism>
<dbReference type="CDD" id="cd18283">
    <property type="entry name" value="BTB1_POZ_BTBD7"/>
    <property type="match status" value="1"/>
</dbReference>
<dbReference type="PANTHER" id="PTHR16064">
    <property type="entry name" value="BTB POZ DOMAIN CONTAINING 7"/>
    <property type="match status" value="1"/>
</dbReference>
<feature type="compositionally biased region" description="Low complexity" evidence="1">
    <location>
        <begin position="374"/>
        <end position="384"/>
    </location>
</feature>
<evidence type="ECO:0000256" key="1">
    <source>
        <dbReference type="SAM" id="MobiDB-lite"/>
    </source>
</evidence>
<dbReference type="EMBL" id="CAKKLH010000073">
    <property type="protein sequence ID" value="CAH0102085.1"/>
    <property type="molecule type" value="Genomic_DNA"/>
</dbReference>
<feature type="region of interest" description="Disordered" evidence="1">
    <location>
        <begin position="1"/>
        <end position="37"/>
    </location>
</feature>
<dbReference type="Pfam" id="PF00651">
    <property type="entry name" value="BTB"/>
    <property type="match status" value="2"/>
</dbReference>
<evidence type="ECO:0000313" key="3">
    <source>
        <dbReference type="EMBL" id="CAH0102085.1"/>
    </source>
</evidence>
<feature type="domain" description="BTB" evidence="2">
    <location>
        <begin position="303"/>
        <end position="366"/>
    </location>
</feature>
<dbReference type="InterPro" id="IPR047936">
    <property type="entry name" value="BTBD7_BACK"/>
</dbReference>
<feature type="domain" description="BTB" evidence="2">
    <location>
        <begin position="138"/>
        <end position="216"/>
    </location>
</feature>
<dbReference type="InterPro" id="IPR000210">
    <property type="entry name" value="BTB/POZ_dom"/>
</dbReference>
<proteinExistence type="predicted"/>
<dbReference type="Proteomes" id="UP000789390">
    <property type="component" value="Unassembled WGS sequence"/>
</dbReference>
<dbReference type="PROSITE" id="PS50097">
    <property type="entry name" value="BTB"/>
    <property type="match status" value="2"/>
</dbReference>
<keyword evidence="4" id="KW-1185">Reference proteome</keyword>
<accession>A0A8J2RMM2</accession>
<dbReference type="SMART" id="SM00225">
    <property type="entry name" value="BTB"/>
    <property type="match status" value="2"/>
</dbReference>
<reference evidence="3" key="1">
    <citation type="submission" date="2021-11" db="EMBL/GenBank/DDBJ databases">
        <authorList>
            <person name="Schell T."/>
        </authorList>
    </citation>
    <scope>NUCLEOTIDE SEQUENCE</scope>
    <source>
        <strain evidence="3">M5</strain>
    </source>
</reference>
<dbReference type="Gene3D" id="1.25.40.420">
    <property type="match status" value="1"/>
</dbReference>
<protein>
    <recommendedName>
        <fullName evidence="2">BTB domain-containing protein</fullName>
    </recommendedName>
</protein>
<dbReference type="PANTHER" id="PTHR16064:SF3">
    <property type="entry name" value="BTB_POZ DOMAIN-CONTAINING PROTEIN 7"/>
    <property type="match status" value="1"/>
</dbReference>
<dbReference type="OrthoDB" id="2347980at2759"/>
<dbReference type="CDD" id="cd18284">
    <property type="entry name" value="BTB2_POZ_BTBD7"/>
    <property type="match status" value="1"/>
</dbReference>
<evidence type="ECO:0000259" key="2">
    <source>
        <dbReference type="PROSITE" id="PS50097"/>
    </source>
</evidence>
<dbReference type="SMART" id="SM00875">
    <property type="entry name" value="BACK"/>
    <property type="match status" value="1"/>
</dbReference>
<feature type="compositionally biased region" description="Low complexity" evidence="1">
    <location>
        <begin position="961"/>
        <end position="970"/>
    </location>
</feature>
<feature type="compositionally biased region" description="Polar residues" evidence="1">
    <location>
        <begin position="16"/>
        <end position="37"/>
    </location>
</feature>
<dbReference type="InterPro" id="IPR047934">
    <property type="entry name" value="BTBD7_BTB_POZ_first"/>
</dbReference>
<dbReference type="InterPro" id="IPR011333">
    <property type="entry name" value="SKP1/BTB/POZ_sf"/>
</dbReference>
<name>A0A8J2RMM2_9CRUS</name>
<feature type="region of interest" description="Disordered" evidence="1">
    <location>
        <begin position="961"/>
        <end position="989"/>
    </location>
</feature>
<dbReference type="CDD" id="cd18489">
    <property type="entry name" value="BACK_BTBD7"/>
    <property type="match status" value="1"/>
</dbReference>
<evidence type="ECO:0000313" key="4">
    <source>
        <dbReference type="Proteomes" id="UP000789390"/>
    </source>
</evidence>
<feature type="region of interest" description="Disordered" evidence="1">
    <location>
        <begin position="372"/>
        <end position="408"/>
    </location>
</feature>
<comment type="caution">
    <text evidence="3">The sequence shown here is derived from an EMBL/GenBank/DDBJ whole genome shotgun (WGS) entry which is preliminary data.</text>
</comment>
<dbReference type="InterPro" id="IPR042345">
    <property type="entry name" value="Btbd7"/>
</dbReference>
<dbReference type="Pfam" id="PF07707">
    <property type="entry name" value="BACK"/>
    <property type="match status" value="1"/>
</dbReference>
<dbReference type="InterPro" id="IPR011705">
    <property type="entry name" value="BACK"/>
</dbReference>
<dbReference type="AlphaFoldDB" id="A0A8J2RMM2"/>
<dbReference type="Gene3D" id="3.30.710.10">
    <property type="entry name" value="Potassium Channel Kv1.1, Chain A"/>
    <property type="match status" value="2"/>
</dbReference>
<dbReference type="SUPFAM" id="SSF54695">
    <property type="entry name" value="POZ domain"/>
    <property type="match status" value="2"/>
</dbReference>
<dbReference type="GO" id="GO:0061138">
    <property type="term" value="P:morphogenesis of a branching epithelium"/>
    <property type="evidence" value="ECO:0007669"/>
    <property type="project" value="InterPro"/>
</dbReference>
<sequence>MGASASGFHDGKCVASTGTTPCHRSTRNSDSSKTFSTMHSGDQLVGVSVREKKKKMTGFATLRRKLIRRRRTSKSYDHGKVIREFVADWSPLELNTLVEEYEATAALKDLSVQADLARPPASTHKQDLSDLFDYKYASDVTLIFQGACFPVHRAILSSRCSYFRELLASGGSGNNTRTVHGAQVHVDSLLQSRGIDVPTFAALLRYLYTGDFCLLDGGDTTSQTDLDVLIRLGQEFGTPNQLEHDLRYLMDTGDLADAVLVFASGQDFALATGKPHCSNSSLSNSTGNIGSSSSDYGFYPRMEMRCHRAILSARSPFFRSLIQRRCRTTENAVTPTRIILDESVIPRRYAHVLMQALYLDTVDMNCIVRSGCNESSSSSTTEETPNATSGASGGLPATTTGLPVPRPAPPTLFEEATELYQIGRFLELDILSQGCEDVIVDHLTLDNLPQVLRWSELPHGSPWVRRQALQLLREEFSAIAQAPVLLELDKSHLIEALQSDFLQASELEVLQAVLRWGEHQLVRRMEDREPNIVSQTAHSVARKGVRRRDLNDVELRDILSELLPHVRVDHVLPPSHESLAQAIRRGLVSTPPSHMIGGDNSHKLSAGGGGPGGGRGALSAWIRGHHHHHHHTAKHHTGLYVKPRLFMPYFEETKSLLADQLVQEMELVRHRMVRMSSHIPDTLYMIDDAPAGLEASSQMATSSSSATSDLDVVTGAVPVPDSETLQAMIRRERKLRLSPLAQRAYSLQLASRRDINRQIRLRVVREFNLPDSIAEELESAAYQFAEEADESQQHQIQQQIQATSALIWEPRKSSSVTIRVPVPPKRMTSRPKPFQKSEPALDLSMDDDDHQLHQSQLSEFIPDIAALSINPLPQFVPSLQPPEPYRELQLDLGDGASISRLNSVEWSIVRSGVNPSIAPPSSNPIRMSTFRSDDDWAEQQAERSSAASLGGAGGAAAVIAASAGSTSTGSPRTQRRSRSGRAADVRVFI</sequence>
<dbReference type="InterPro" id="IPR047935">
    <property type="entry name" value="BTBD7_BTB_POZ_second"/>
</dbReference>
<gene>
    <name evidence="3" type="ORF">DGAL_LOCUS4463</name>
</gene>